<organism evidence="4 5">
    <name type="scientific">Petrolisthes cinctipes</name>
    <name type="common">Flat porcelain crab</name>
    <dbReference type="NCBI Taxonomy" id="88211"/>
    <lineage>
        <taxon>Eukaryota</taxon>
        <taxon>Metazoa</taxon>
        <taxon>Ecdysozoa</taxon>
        <taxon>Arthropoda</taxon>
        <taxon>Crustacea</taxon>
        <taxon>Multicrustacea</taxon>
        <taxon>Malacostraca</taxon>
        <taxon>Eumalacostraca</taxon>
        <taxon>Eucarida</taxon>
        <taxon>Decapoda</taxon>
        <taxon>Pleocyemata</taxon>
        <taxon>Anomura</taxon>
        <taxon>Galatheoidea</taxon>
        <taxon>Porcellanidae</taxon>
        <taxon>Petrolisthes</taxon>
    </lineage>
</organism>
<accession>A0AAE1GE91</accession>
<evidence type="ECO:0000313" key="4">
    <source>
        <dbReference type="EMBL" id="KAK3891060.1"/>
    </source>
</evidence>
<protein>
    <submittedName>
        <fullName evidence="4">Uncharacterized protein</fullName>
    </submittedName>
</protein>
<keyword evidence="2" id="KW-0812">Transmembrane</keyword>
<keyword evidence="2" id="KW-1133">Transmembrane helix</keyword>
<dbReference type="AlphaFoldDB" id="A0AAE1GE91"/>
<feature type="signal peptide" evidence="3">
    <location>
        <begin position="1"/>
        <end position="46"/>
    </location>
</feature>
<keyword evidence="2" id="KW-0472">Membrane</keyword>
<feature type="compositionally biased region" description="Gly residues" evidence="1">
    <location>
        <begin position="268"/>
        <end position="277"/>
    </location>
</feature>
<evidence type="ECO:0000256" key="1">
    <source>
        <dbReference type="SAM" id="MobiDB-lite"/>
    </source>
</evidence>
<dbReference type="Proteomes" id="UP001286313">
    <property type="component" value="Unassembled WGS sequence"/>
</dbReference>
<comment type="caution">
    <text evidence="4">The sequence shown here is derived from an EMBL/GenBank/DDBJ whole genome shotgun (WGS) entry which is preliminary data.</text>
</comment>
<keyword evidence="3" id="KW-0732">Signal</keyword>
<proteinExistence type="predicted"/>
<dbReference type="PANTHER" id="PTHR40903">
    <property type="entry name" value="GLYCINE-RICH CELL WALL STRUCTURAL PROTEIN 1-LIKE"/>
    <property type="match status" value="1"/>
</dbReference>
<name>A0AAE1GE91_PETCI</name>
<sequence length="582" mass="57961">MRQTERRSSKYSTRSFKMMSQMTCCKCWVKLVCLVMLLLKIQPSGAQGLADLPPLINYPPFLTSHTLELRKINIEGEEDVQEGEYELQGIAGGDDEGERQIKWVLGLYFLTRDEDIWQGGVVLNGGGGVGGGGDGSGGKGGGGGGGDGGGDDGGGGVGGGGSGKGGGGGGDGGGCGGGDGKGGGGGDGGCGGGGGSGKGGGGGGDGGGGGGGDGKGGGGGDGGGGSSGKGDGGGGGGDDGGGDGCGGGGTGKDGGSGGDGCGGGGGGSGKGGGGGGGGDDDGGGKGGGGGRGGGGGSGKGGGGRNGRCSKGLHWVRLIAVSGGRERILGEQMCHNKSQSQLPSLTLAVSFQSTEGEAVKQNCEMIKVSHGPLHPLQLRASTDGLENVMEADFDFHPSSASNITRMVFYFYDTKHNRLEARVLMISLKQGNNNNLSDILSVQVTGYESNTTTNPWTQKTSKMITPLSVKFQVGPFGVRVKETTAGQSRVVIETNRSLALSRHLRLGVGCWDSGTDCGYVSSSCMKKMGMILNCPSEPNTKKSKFYQKLLSLVLMVTFGVAVVIMLQCLHQLNIILHHLPNTLY</sequence>
<feature type="region of interest" description="Disordered" evidence="1">
    <location>
        <begin position="268"/>
        <end position="306"/>
    </location>
</feature>
<dbReference type="PANTHER" id="PTHR40903:SF1">
    <property type="entry name" value="HYPHALLY REGULATED CELL WALL PROTEIN 3"/>
    <property type="match status" value="1"/>
</dbReference>
<keyword evidence="5" id="KW-1185">Reference proteome</keyword>
<dbReference type="EMBL" id="JAWQEG010000372">
    <property type="protein sequence ID" value="KAK3891060.1"/>
    <property type="molecule type" value="Genomic_DNA"/>
</dbReference>
<feature type="region of interest" description="Disordered" evidence="1">
    <location>
        <begin position="211"/>
        <end position="236"/>
    </location>
</feature>
<reference evidence="4" key="1">
    <citation type="submission" date="2023-10" db="EMBL/GenBank/DDBJ databases">
        <title>Genome assemblies of two species of porcelain crab, Petrolisthes cinctipes and Petrolisthes manimaculis (Anomura: Porcellanidae).</title>
        <authorList>
            <person name="Angst P."/>
        </authorList>
    </citation>
    <scope>NUCLEOTIDE SEQUENCE</scope>
    <source>
        <strain evidence="4">PB745_01</strain>
        <tissue evidence="4">Gill</tissue>
    </source>
</reference>
<feature type="transmembrane region" description="Helical" evidence="2">
    <location>
        <begin position="547"/>
        <end position="567"/>
    </location>
</feature>
<feature type="compositionally biased region" description="Gly residues" evidence="1">
    <location>
        <begin position="284"/>
        <end position="305"/>
    </location>
</feature>
<gene>
    <name evidence="4" type="ORF">Pcinc_005025</name>
</gene>
<evidence type="ECO:0000256" key="2">
    <source>
        <dbReference type="SAM" id="Phobius"/>
    </source>
</evidence>
<feature type="region of interest" description="Disordered" evidence="1">
    <location>
        <begin position="133"/>
        <end position="168"/>
    </location>
</feature>
<evidence type="ECO:0000313" key="5">
    <source>
        <dbReference type="Proteomes" id="UP001286313"/>
    </source>
</evidence>
<feature type="chain" id="PRO_5042287899" evidence="3">
    <location>
        <begin position="47"/>
        <end position="582"/>
    </location>
</feature>
<evidence type="ECO:0000256" key="3">
    <source>
        <dbReference type="SAM" id="SignalP"/>
    </source>
</evidence>